<dbReference type="CDD" id="cd05262">
    <property type="entry name" value="SDR_a7"/>
    <property type="match status" value="1"/>
</dbReference>
<dbReference type="Gene3D" id="3.40.50.720">
    <property type="entry name" value="NAD(P)-binding Rossmann-like Domain"/>
    <property type="match status" value="1"/>
</dbReference>
<dbReference type="InterPro" id="IPR051783">
    <property type="entry name" value="NAD(P)-dependent_oxidoreduct"/>
</dbReference>
<dbReference type="Pfam" id="PF01370">
    <property type="entry name" value="Epimerase"/>
    <property type="match status" value="1"/>
</dbReference>
<organism evidence="2 3">
    <name type="scientific">Gordonia insulae</name>
    <dbReference type="NCBI Taxonomy" id="2420509"/>
    <lineage>
        <taxon>Bacteria</taxon>
        <taxon>Bacillati</taxon>
        <taxon>Actinomycetota</taxon>
        <taxon>Actinomycetes</taxon>
        <taxon>Mycobacteriales</taxon>
        <taxon>Gordoniaceae</taxon>
        <taxon>Gordonia</taxon>
    </lineage>
</organism>
<feature type="domain" description="NAD-dependent epimerase/dehydratase" evidence="1">
    <location>
        <begin position="3"/>
        <end position="80"/>
    </location>
</feature>
<dbReference type="SUPFAM" id="SSF51735">
    <property type="entry name" value="NAD(P)-binding Rossmann-fold domains"/>
    <property type="match status" value="1"/>
</dbReference>
<gene>
    <name evidence="2" type="ORF">D7316_02672</name>
</gene>
<dbReference type="AlphaFoldDB" id="A0A3G8JNC1"/>
<dbReference type="OrthoDB" id="9787292at2"/>
<dbReference type="PANTHER" id="PTHR48079">
    <property type="entry name" value="PROTEIN YEEZ"/>
    <property type="match status" value="1"/>
</dbReference>
<proteinExistence type="predicted"/>
<protein>
    <recommendedName>
        <fullName evidence="1">NAD-dependent epimerase/dehydratase domain-containing protein</fullName>
    </recommendedName>
</protein>
<accession>A0A3G8JNC1</accession>
<dbReference type="GO" id="GO:0005737">
    <property type="term" value="C:cytoplasm"/>
    <property type="evidence" value="ECO:0007669"/>
    <property type="project" value="TreeGrafter"/>
</dbReference>
<evidence type="ECO:0000313" key="2">
    <source>
        <dbReference type="EMBL" id="AZG46072.1"/>
    </source>
</evidence>
<evidence type="ECO:0000313" key="3">
    <source>
        <dbReference type="Proteomes" id="UP000271469"/>
    </source>
</evidence>
<reference evidence="2 3" key="1">
    <citation type="submission" date="2018-11" db="EMBL/GenBank/DDBJ databases">
        <title>Gordonia insulae sp. nov., isolated from an island soil.</title>
        <authorList>
            <person name="Kim Y.S."/>
            <person name="Kim S.B."/>
        </authorList>
    </citation>
    <scope>NUCLEOTIDE SEQUENCE [LARGE SCALE GENOMIC DNA]</scope>
    <source>
        <strain evidence="2 3">MMS17-SY073</strain>
    </source>
</reference>
<dbReference type="InterPro" id="IPR036291">
    <property type="entry name" value="NAD(P)-bd_dom_sf"/>
</dbReference>
<evidence type="ECO:0000259" key="1">
    <source>
        <dbReference type="Pfam" id="PF01370"/>
    </source>
</evidence>
<keyword evidence="3" id="KW-1185">Reference proteome</keyword>
<dbReference type="PANTHER" id="PTHR48079:SF6">
    <property type="entry name" value="NAD(P)-BINDING DOMAIN-CONTAINING PROTEIN-RELATED"/>
    <property type="match status" value="1"/>
</dbReference>
<dbReference type="EMBL" id="CP033972">
    <property type="protein sequence ID" value="AZG46072.1"/>
    <property type="molecule type" value="Genomic_DNA"/>
</dbReference>
<name>A0A3G8JNC1_9ACTN</name>
<dbReference type="InterPro" id="IPR001509">
    <property type="entry name" value="Epimerase_deHydtase"/>
</dbReference>
<dbReference type="GO" id="GO:0004029">
    <property type="term" value="F:aldehyde dehydrogenase (NAD+) activity"/>
    <property type="evidence" value="ECO:0007669"/>
    <property type="project" value="TreeGrafter"/>
</dbReference>
<sequence length="301" mass="30889">MRVFVTGASGHIGAAVIPELLSAGHTVVGLARSDGSAAVIAERGAEVRRGDLDDLAGLADAAADADGVIHLAFKHDSMAVGDMAAAGAADLAAVDAIGDALAGTGKPFVGTSGTLLLAGLGITGRPGTEADVLDGGYRIDSENAVVGFADRGVRSSVLRLPPSVHSDLDRQGFVRALIGFARDNGFAGYLGDGSNRWPAVHTRDAARLYRLALESAPAGTRLHAVGDEGVPFRDIAEAIGRGIGMSTAAVESVDADRRFGFLAGFAGLDNPTSADITREVMDWKPEFPGLIDDIDAGHYFV</sequence>
<dbReference type="RefSeq" id="WP_124708642.1">
    <property type="nucleotide sequence ID" value="NZ_CP033972.1"/>
</dbReference>
<dbReference type="KEGG" id="gom:D7316_02672"/>
<dbReference type="Proteomes" id="UP000271469">
    <property type="component" value="Chromosome"/>
</dbReference>